<protein>
    <submittedName>
        <fullName evidence="2">Uncharacterized protein</fullName>
    </submittedName>
</protein>
<sequence length="54" mass="6196">MPEHYIFESRKGRDFIEVRDLLTNAQVQALEARNADPHSIGKHRANQPPHTTTT</sequence>
<dbReference type="KEGG" id="vg:10894778"/>
<feature type="region of interest" description="Disordered" evidence="1">
    <location>
        <begin position="32"/>
        <end position="54"/>
    </location>
</feature>
<name>F6M8C2_9CAUD</name>
<proteinExistence type="predicted"/>
<organism evidence="2 3">
    <name type="scientific">Mycobacterium phage Faith1</name>
    <dbReference type="NCBI Taxonomy" id="2920893"/>
    <lineage>
        <taxon>Viruses</taxon>
        <taxon>Duplodnaviria</taxon>
        <taxon>Heunggongvirae</taxon>
        <taxon>Uroviricota</taxon>
        <taxon>Caudoviricetes</taxon>
        <taxon>Vilmaviridae</taxon>
        <taxon>Lclasvirinae</taxon>
        <taxon>Faithunavirus</taxon>
        <taxon>Faithunavirus faith1</taxon>
    </lineage>
</organism>
<accession>F6M8C2</accession>
<evidence type="ECO:0000313" key="3">
    <source>
        <dbReference type="Proteomes" id="UP000009244"/>
    </source>
</evidence>
<evidence type="ECO:0000256" key="1">
    <source>
        <dbReference type="SAM" id="MobiDB-lite"/>
    </source>
</evidence>
<keyword evidence="3" id="KW-1185">Reference proteome</keyword>
<gene>
    <name evidence="2" type="primary">139</name>
    <name evidence="2" type="ORF">SEA_FAITH1_139</name>
</gene>
<dbReference type="OrthoDB" id="36566at10239"/>
<reference evidence="2 3" key="1">
    <citation type="journal article" date="2012" name="J. Virol.">
        <title>Complete Genome Sequences of 138 Mycobacteriophages.</title>
        <authorList>
            <consortium name="the Science Education Alliance Phage Hunters Advancing Genomics and Evolutionary Science Program"/>
            <consortium name="the KwaZulu-Natal Research Institute for Tuberculosis and HIV Mycobacterial Genetics Course Students"/>
            <consortium name="the Phage Hunters Integrating Research and Education Program"/>
            <person name="Hatfull G.F."/>
        </authorList>
    </citation>
    <scope>NUCLEOTIDE SEQUENCE [LARGE SCALE GENOMIC DNA]</scope>
</reference>
<dbReference type="EMBL" id="JF744988">
    <property type="protein sequence ID" value="AEF57309.1"/>
    <property type="molecule type" value="Genomic_DNA"/>
</dbReference>
<dbReference type="RefSeq" id="YP_004539071.1">
    <property type="nucleotide sequence ID" value="NC_015584.1"/>
</dbReference>
<evidence type="ECO:0000313" key="2">
    <source>
        <dbReference type="EMBL" id="AEF57309.1"/>
    </source>
</evidence>
<dbReference type="Proteomes" id="UP000009244">
    <property type="component" value="Segment"/>
</dbReference>
<dbReference type="GeneID" id="10894778"/>